<evidence type="ECO:0000313" key="2">
    <source>
        <dbReference type="EMBL" id="OIJ11507.1"/>
    </source>
</evidence>
<proteinExistence type="predicted"/>
<reference evidence="2 3" key="1">
    <citation type="submission" date="2016-10" db="EMBL/GenBank/DDBJ databases">
        <title>Draft genome sequences of four alkaliphilic bacteria belonging to the Anaerobacillus genus.</title>
        <authorList>
            <person name="Bassil N.M."/>
            <person name="Lloyd J.R."/>
        </authorList>
    </citation>
    <scope>NUCLEOTIDE SEQUENCE [LARGE SCALE GENOMIC DNA]</scope>
    <source>
        <strain evidence="2 3">DSM 15340</strain>
    </source>
</reference>
<gene>
    <name evidence="2" type="ORF">BKP35_12245</name>
</gene>
<dbReference type="SMART" id="SM00966">
    <property type="entry name" value="SpoVT_AbrB"/>
    <property type="match status" value="1"/>
</dbReference>
<dbReference type="EMBL" id="MLQQ01000027">
    <property type="protein sequence ID" value="OIJ11507.1"/>
    <property type="molecule type" value="Genomic_DNA"/>
</dbReference>
<dbReference type="SUPFAM" id="SSF89447">
    <property type="entry name" value="AbrB/MazE/MraZ-like"/>
    <property type="match status" value="1"/>
</dbReference>
<dbReference type="InterPro" id="IPR037914">
    <property type="entry name" value="SpoVT-AbrB_sf"/>
</dbReference>
<feature type="domain" description="SpoVT-AbrB" evidence="1">
    <location>
        <begin position="21"/>
        <end position="64"/>
    </location>
</feature>
<dbReference type="RefSeq" id="WP_071313647.1">
    <property type="nucleotide sequence ID" value="NZ_MLQQ01000027.1"/>
</dbReference>
<comment type="caution">
    <text evidence="2">The sequence shown here is derived from an EMBL/GenBank/DDBJ whole genome shotgun (WGS) entry which is preliminary data.</text>
</comment>
<evidence type="ECO:0000259" key="1">
    <source>
        <dbReference type="SMART" id="SM00966"/>
    </source>
</evidence>
<sequence>MKKHILEGFGDLGVVREYRDVKITSKRQLTIPKAFFDYLGMEDTVHAVLLDDGILIKPAIKKSVQEADVEAILQKVINEGYSGDELADEFSRRVKEYNRVLKGRINEFLNDITSDEVSDEREGDDFNGLDMFFDQEDAENFEASGEEK</sequence>
<organism evidence="2 3">
    <name type="scientific">Anaerobacillus arseniciselenatis</name>
    <dbReference type="NCBI Taxonomy" id="85682"/>
    <lineage>
        <taxon>Bacteria</taxon>
        <taxon>Bacillati</taxon>
        <taxon>Bacillota</taxon>
        <taxon>Bacilli</taxon>
        <taxon>Bacillales</taxon>
        <taxon>Bacillaceae</taxon>
        <taxon>Anaerobacillus</taxon>
    </lineage>
</organism>
<dbReference type="InterPro" id="IPR007159">
    <property type="entry name" value="SpoVT-AbrB_dom"/>
</dbReference>
<keyword evidence="3" id="KW-1185">Reference proteome</keyword>
<name>A0A1S2LIJ5_9BACI</name>
<dbReference type="OrthoDB" id="71707at2"/>
<dbReference type="AlphaFoldDB" id="A0A1S2LIJ5"/>
<dbReference type="GO" id="GO:0003677">
    <property type="term" value="F:DNA binding"/>
    <property type="evidence" value="ECO:0007669"/>
    <property type="project" value="InterPro"/>
</dbReference>
<evidence type="ECO:0000313" key="3">
    <source>
        <dbReference type="Proteomes" id="UP000180098"/>
    </source>
</evidence>
<protein>
    <recommendedName>
        <fullName evidence="1">SpoVT-AbrB domain-containing protein</fullName>
    </recommendedName>
</protein>
<accession>A0A1S2LIJ5</accession>
<dbReference type="Proteomes" id="UP000180098">
    <property type="component" value="Unassembled WGS sequence"/>
</dbReference>